<comment type="caution">
    <text evidence="1">The sequence shown here is derived from an EMBL/GenBank/DDBJ whole genome shotgun (WGS) entry which is preliminary data.</text>
</comment>
<evidence type="ECO:0000313" key="2">
    <source>
        <dbReference type="Proteomes" id="UP000790377"/>
    </source>
</evidence>
<dbReference type="Proteomes" id="UP000790377">
    <property type="component" value="Unassembled WGS sequence"/>
</dbReference>
<protein>
    <submittedName>
        <fullName evidence="1">Uncharacterized protein</fullName>
    </submittedName>
</protein>
<dbReference type="EMBL" id="MU267596">
    <property type="protein sequence ID" value="KAH7915785.1"/>
    <property type="molecule type" value="Genomic_DNA"/>
</dbReference>
<evidence type="ECO:0000313" key="1">
    <source>
        <dbReference type="EMBL" id="KAH7915785.1"/>
    </source>
</evidence>
<reference evidence="1" key="1">
    <citation type="journal article" date="2021" name="New Phytol.">
        <title>Evolutionary innovations through gain and loss of genes in the ectomycorrhizal Boletales.</title>
        <authorList>
            <person name="Wu G."/>
            <person name="Miyauchi S."/>
            <person name="Morin E."/>
            <person name="Kuo A."/>
            <person name="Drula E."/>
            <person name="Varga T."/>
            <person name="Kohler A."/>
            <person name="Feng B."/>
            <person name="Cao Y."/>
            <person name="Lipzen A."/>
            <person name="Daum C."/>
            <person name="Hundley H."/>
            <person name="Pangilinan J."/>
            <person name="Johnson J."/>
            <person name="Barry K."/>
            <person name="LaButti K."/>
            <person name="Ng V."/>
            <person name="Ahrendt S."/>
            <person name="Min B."/>
            <person name="Choi I.G."/>
            <person name="Park H."/>
            <person name="Plett J.M."/>
            <person name="Magnuson J."/>
            <person name="Spatafora J.W."/>
            <person name="Nagy L.G."/>
            <person name="Henrissat B."/>
            <person name="Grigoriev I.V."/>
            <person name="Yang Z.L."/>
            <person name="Xu J."/>
            <person name="Martin F.M."/>
        </authorList>
    </citation>
    <scope>NUCLEOTIDE SEQUENCE</scope>
    <source>
        <strain evidence="1">ATCC 28755</strain>
    </source>
</reference>
<proteinExistence type="predicted"/>
<keyword evidence="2" id="KW-1185">Reference proteome</keyword>
<gene>
    <name evidence="1" type="ORF">BJ138DRAFT_1109312</name>
</gene>
<organism evidence="1 2">
    <name type="scientific">Hygrophoropsis aurantiaca</name>
    <dbReference type="NCBI Taxonomy" id="72124"/>
    <lineage>
        <taxon>Eukaryota</taxon>
        <taxon>Fungi</taxon>
        <taxon>Dikarya</taxon>
        <taxon>Basidiomycota</taxon>
        <taxon>Agaricomycotina</taxon>
        <taxon>Agaricomycetes</taxon>
        <taxon>Agaricomycetidae</taxon>
        <taxon>Boletales</taxon>
        <taxon>Coniophorineae</taxon>
        <taxon>Hygrophoropsidaceae</taxon>
        <taxon>Hygrophoropsis</taxon>
    </lineage>
</organism>
<name>A0ACB8ARE4_9AGAM</name>
<accession>A0ACB8ARE4</accession>
<sequence length="150" mass="13957">MRVALVLTALVLPLLSVAQGQVTTSMITSVGLGPNRQETTVVQATVITLAAAAASSSSASASGSNSASQSGTSGNATSSAGPSSSLPAAPSSVAGGDGSGPNGAPSPGASAPGGIYGPPDGYISAASALRKTSMIVGLVGAVVGGALTFV</sequence>